<name>A0A7E4VYV8_PANRE</name>
<dbReference type="WBParaSite" id="Pan_g4576.t1">
    <property type="protein sequence ID" value="Pan_g4576.t1"/>
    <property type="gene ID" value="Pan_g4576"/>
</dbReference>
<dbReference type="GO" id="GO:0055085">
    <property type="term" value="P:transmembrane transport"/>
    <property type="evidence" value="ECO:0007669"/>
    <property type="project" value="InterPro"/>
</dbReference>
<reference evidence="10" key="1">
    <citation type="journal article" date="2013" name="Genetics">
        <title>The draft genome and transcriptome of Panagrellus redivivus are shaped by the harsh demands of a free-living lifestyle.</title>
        <authorList>
            <person name="Srinivasan J."/>
            <person name="Dillman A.R."/>
            <person name="Macchietto M.G."/>
            <person name="Heikkinen L."/>
            <person name="Lakso M."/>
            <person name="Fracchia K.M."/>
            <person name="Antoshechkin I."/>
            <person name="Mortazavi A."/>
            <person name="Wong G."/>
            <person name="Sternberg P.W."/>
        </authorList>
    </citation>
    <scope>NUCLEOTIDE SEQUENCE [LARGE SCALE GENOMIC DNA]</scope>
    <source>
        <strain evidence="10">MT8872</strain>
    </source>
</reference>
<comment type="subcellular location">
    <subcellularLocation>
        <location evidence="1">Membrane</location>
        <topology evidence="1">Multi-pass membrane protein</topology>
    </subcellularLocation>
</comment>
<organism evidence="10 11">
    <name type="scientific">Panagrellus redivivus</name>
    <name type="common">Microworm</name>
    <dbReference type="NCBI Taxonomy" id="6233"/>
    <lineage>
        <taxon>Eukaryota</taxon>
        <taxon>Metazoa</taxon>
        <taxon>Ecdysozoa</taxon>
        <taxon>Nematoda</taxon>
        <taxon>Chromadorea</taxon>
        <taxon>Rhabditida</taxon>
        <taxon>Tylenchina</taxon>
        <taxon>Panagrolaimomorpha</taxon>
        <taxon>Panagrolaimoidea</taxon>
        <taxon>Panagrolaimidae</taxon>
        <taxon>Panagrellus</taxon>
    </lineage>
</organism>
<evidence type="ECO:0000256" key="5">
    <source>
        <dbReference type="ARBA" id="ARBA00022737"/>
    </source>
</evidence>
<evidence type="ECO:0000256" key="7">
    <source>
        <dbReference type="ARBA" id="ARBA00023136"/>
    </source>
</evidence>
<evidence type="ECO:0000256" key="2">
    <source>
        <dbReference type="ARBA" id="ARBA00006375"/>
    </source>
</evidence>
<evidence type="ECO:0000256" key="6">
    <source>
        <dbReference type="ARBA" id="ARBA00022989"/>
    </source>
</evidence>
<evidence type="ECO:0000256" key="9">
    <source>
        <dbReference type="RuleBase" id="RU000488"/>
    </source>
</evidence>
<proteinExistence type="inferred from homology"/>
<comment type="similarity">
    <text evidence="2 9">Belongs to the mitochondrial carrier (TC 2.A.29) family.</text>
</comment>
<dbReference type="GO" id="GO:0016020">
    <property type="term" value="C:membrane"/>
    <property type="evidence" value="ECO:0007669"/>
    <property type="project" value="UniProtKB-SubCell"/>
</dbReference>
<dbReference type="Proteomes" id="UP000492821">
    <property type="component" value="Unassembled WGS sequence"/>
</dbReference>
<sequence>MSLVGYEHFVGGVSGGLVSTLVCHPMDLLKIRYSVNDNSKLRPQYSSYLDATRKIFRAEGIRGLYQGLSPNLLAAPIAWGLYFQCSGRRRRRRAAIADNDEPASPDSSNSLASLQRGAGRRRIALSLRCRCRRRCWAVVPPNALGRPVQWLRRAALLRLSPLIRRTLVERPGLWRVFGGKERGEKLKRGRAKKGVRASTERYPFSSPHRRGSEPLMLSFRTSDSCLTTI</sequence>
<dbReference type="SUPFAM" id="SSF103506">
    <property type="entry name" value="Mitochondrial carrier"/>
    <property type="match status" value="1"/>
</dbReference>
<accession>A0A7E4VYV8</accession>
<dbReference type="InterPro" id="IPR023395">
    <property type="entry name" value="MCP_dom_sf"/>
</dbReference>
<reference evidence="11" key="2">
    <citation type="submission" date="2020-10" db="UniProtKB">
        <authorList>
            <consortium name="WormBaseParasite"/>
        </authorList>
    </citation>
    <scope>IDENTIFICATION</scope>
</reference>
<dbReference type="Gene3D" id="1.50.40.10">
    <property type="entry name" value="Mitochondrial carrier domain"/>
    <property type="match status" value="1"/>
</dbReference>
<keyword evidence="7 8" id="KW-0472">Membrane</keyword>
<keyword evidence="10" id="KW-1185">Reference proteome</keyword>
<dbReference type="InterPro" id="IPR044712">
    <property type="entry name" value="SLC25A32-like"/>
</dbReference>
<keyword evidence="3 9" id="KW-0813">Transport</keyword>
<dbReference type="AlphaFoldDB" id="A0A7E4VYV8"/>
<feature type="repeat" description="Solcar" evidence="8">
    <location>
        <begin position="3"/>
        <end position="92"/>
    </location>
</feature>
<dbReference type="GO" id="GO:0006862">
    <property type="term" value="P:nucleotide transport"/>
    <property type="evidence" value="ECO:0007669"/>
    <property type="project" value="InterPro"/>
</dbReference>
<evidence type="ECO:0000256" key="1">
    <source>
        <dbReference type="ARBA" id="ARBA00004141"/>
    </source>
</evidence>
<protein>
    <submittedName>
        <fullName evidence="11">Mitochondrial carrier protein</fullName>
    </submittedName>
</protein>
<dbReference type="Pfam" id="PF00153">
    <property type="entry name" value="Mito_carr"/>
    <property type="match status" value="1"/>
</dbReference>
<evidence type="ECO:0000256" key="4">
    <source>
        <dbReference type="ARBA" id="ARBA00022692"/>
    </source>
</evidence>
<evidence type="ECO:0000313" key="11">
    <source>
        <dbReference type="WBParaSite" id="Pan_g4576.t1"/>
    </source>
</evidence>
<keyword evidence="5" id="KW-0677">Repeat</keyword>
<keyword evidence="6" id="KW-1133">Transmembrane helix</keyword>
<evidence type="ECO:0000313" key="10">
    <source>
        <dbReference type="Proteomes" id="UP000492821"/>
    </source>
</evidence>
<evidence type="ECO:0000256" key="3">
    <source>
        <dbReference type="ARBA" id="ARBA00022448"/>
    </source>
</evidence>
<keyword evidence="4 8" id="KW-0812">Transmembrane</keyword>
<evidence type="ECO:0000256" key="8">
    <source>
        <dbReference type="PROSITE-ProRule" id="PRU00282"/>
    </source>
</evidence>
<dbReference type="PROSITE" id="PS50920">
    <property type="entry name" value="SOLCAR"/>
    <property type="match status" value="1"/>
</dbReference>
<dbReference type="PANTHER" id="PTHR45683">
    <property type="entry name" value="MITOCHONDRIAL NICOTINAMIDE ADENINE DINUCLEOTIDE TRANSPORTER 1-RELATED-RELATED"/>
    <property type="match status" value="1"/>
</dbReference>
<dbReference type="InterPro" id="IPR018108">
    <property type="entry name" value="MCP_transmembrane"/>
</dbReference>